<keyword evidence="7" id="KW-0732">Signal</keyword>
<reference evidence="16" key="1">
    <citation type="submission" date="2020-07" db="EMBL/GenBank/DDBJ databases">
        <authorList>
            <person name="Lin J."/>
        </authorList>
    </citation>
    <scope>NUCLEOTIDE SEQUENCE</scope>
</reference>
<dbReference type="InterPro" id="IPR011009">
    <property type="entry name" value="Kinase-like_dom_sf"/>
</dbReference>
<feature type="compositionally biased region" description="Pro residues" evidence="14">
    <location>
        <begin position="1"/>
        <end position="11"/>
    </location>
</feature>
<sequence>MASLSSPPPLPSAAAALRRARRPAPIAAANSKETRATAEKARVLRVLRRETRATEGGTTPCITPPSPHPTISRFKTTILNILEMGEYFAMKAMDKNVMLNRNKVHRATAEREILDMLDHPFLPTLYASFQTKTHICLITDYCPGGELFLLLDKATFEDHYDTIYFRSLANHKLVGSIPPEIGQLNHLQLLALQANSLYGTIPRELGNCTELQYLYLQGNYLSGFIPPEFGNLVGLETLDLSSNILSGFIPPSLDKLTKLMSFNVSMNFLT</sequence>
<feature type="region of interest" description="Disordered" evidence="14">
    <location>
        <begin position="1"/>
        <end position="38"/>
    </location>
</feature>
<dbReference type="Pfam" id="PF00069">
    <property type="entry name" value="Pkinase"/>
    <property type="match status" value="1"/>
</dbReference>
<keyword evidence="6" id="KW-0812">Transmembrane</keyword>
<keyword evidence="9" id="KW-1133">Transmembrane helix</keyword>
<evidence type="ECO:0000256" key="6">
    <source>
        <dbReference type="ARBA" id="ARBA00022692"/>
    </source>
</evidence>
<keyword evidence="8" id="KW-0677">Repeat</keyword>
<keyword evidence="4" id="KW-1003">Cell membrane</keyword>
<dbReference type="PANTHER" id="PTHR27004">
    <property type="entry name" value="RECEPTOR-LIKE PROTEIN 12 ISOFORM X1"/>
    <property type="match status" value="1"/>
</dbReference>
<dbReference type="PANTHER" id="PTHR27004:SF203">
    <property type="entry name" value="LEUCINE-RICH REPEAT-CONTAINING N-TERMINAL PLANT-TYPE DOMAIN-CONTAINING PROTEIN"/>
    <property type="match status" value="1"/>
</dbReference>
<protein>
    <recommendedName>
        <fullName evidence="15">Protein kinase domain-containing protein</fullName>
    </recommendedName>
</protein>
<comment type="similarity">
    <text evidence="3">Belongs to the RLP family.</text>
</comment>
<dbReference type="Gene3D" id="3.30.200.20">
    <property type="entry name" value="Phosphorylase Kinase, domain 1"/>
    <property type="match status" value="1"/>
</dbReference>
<dbReference type="SUPFAM" id="SSF52058">
    <property type="entry name" value="L domain-like"/>
    <property type="match status" value="1"/>
</dbReference>
<evidence type="ECO:0000256" key="4">
    <source>
        <dbReference type="ARBA" id="ARBA00022475"/>
    </source>
</evidence>
<dbReference type="SMART" id="SM00220">
    <property type="entry name" value="S_TKc"/>
    <property type="match status" value="1"/>
</dbReference>
<proteinExistence type="inferred from homology"/>
<name>A0A6V7NEJ0_ANACO</name>
<evidence type="ECO:0000259" key="15">
    <source>
        <dbReference type="PROSITE" id="PS50011"/>
    </source>
</evidence>
<evidence type="ECO:0000256" key="8">
    <source>
        <dbReference type="ARBA" id="ARBA00022737"/>
    </source>
</evidence>
<dbReference type="PROSITE" id="PS50011">
    <property type="entry name" value="PROTEIN_KINASE_DOM"/>
    <property type="match status" value="1"/>
</dbReference>
<evidence type="ECO:0000256" key="9">
    <source>
        <dbReference type="ARBA" id="ARBA00022989"/>
    </source>
</evidence>
<evidence type="ECO:0000256" key="5">
    <source>
        <dbReference type="ARBA" id="ARBA00022614"/>
    </source>
</evidence>
<dbReference type="AlphaFoldDB" id="A0A6V7NEJ0"/>
<dbReference type="GO" id="GO:0004672">
    <property type="term" value="F:protein kinase activity"/>
    <property type="evidence" value="ECO:0007669"/>
    <property type="project" value="InterPro"/>
</dbReference>
<keyword evidence="12" id="KW-0325">Glycoprotein</keyword>
<keyword evidence="11" id="KW-0675">Receptor</keyword>
<evidence type="ECO:0000256" key="13">
    <source>
        <dbReference type="ARBA" id="ARBA00037847"/>
    </source>
</evidence>
<dbReference type="InterPro" id="IPR000719">
    <property type="entry name" value="Prot_kinase_dom"/>
</dbReference>
<evidence type="ECO:0000256" key="10">
    <source>
        <dbReference type="ARBA" id="ARBA00023136"/>
    </source>
</evidence>
<feature type="domain" description="Protein kinase" evidence="15">
    <location>
        <begin position="29"/>
        <end position="270"/>
    </location>
</feature>
<dbReference type="FunFam" id="3.80.10.10:FF:000299">
    <property type="entry name" value="Piriformospora indica-insensitive protein 2"/>
    <property type="match status" value="1"/>
</dbReference>
<gene>
    <name evidence="16" type="ORF">CB5_LOCUS211</name>
</gene>
<comment type="subcellular location">
    <subcellularLocation>
        <location evidence="1">Cell membrane</location>
    </subcellularLocation>
    <subcellularLocation>
        <location evidence="13">Endomembrane system</location>
        <topology evidence="13">Single-pass membrane protein</topology>
    </subcellularLocation>
    <subcellularLocation>
        <location evidence="2">Membrane</location>
        <topology evidence="2">Single-pass type I membrane protein</topology>
    </subcellularLocation>
</comment>
<accession>A0A6V7NEJ0</accession>
<keyword evidence="5" id="KW-0433">Leucine-rich repeat</keyword>
<evidence type="ECO:0000256" key="11">
    <source>
        <dbReference type="ARBA" id="ARBA00023170"/>
    </source>
</evidence>
<evidence type="ECO:0000256" key="1">
    <source>
        <dbReference type="ARBA" id="ARBA00004236"/>
    </source>
</evidence>
<feature type="compositionally biased region" description="Low complexity" evidence="14">
    <location>
        <begin position="12"/>
        <end position="29"/>
    </location>
</feature>
<evidence type="ECO:0000256" key="2">
    <source>
        <dbReference type="ARBA" id="ARBA00004479"/>
    </source>
</evidence>
<dbReference type="SUPFAM" id="SSF56112">
    <property type="entry name" value="Protein kinase-like (PK-like)"/>
    <property type="match status" value="1"/>
</dbReference>
<evidence type="ECO:0000256" key="7">
    <source>
        <dbReference type="ARBA" id="ARBA00022729"/>
    </source>
</evidence>
<dbReference type="GO" id="GO:0005524">
    <property type="term" value="F:ATP binding"/>
    <property type="evidence" value="ECO:0007669"/>
    <property type="project" value="InterPro"/>
</dbReference>
<dbReference type="EMBL" id="LR862129">
    <property type="protein sequence ID" value="CAD1817000.1"/>
    <property type="molecule type" value="Genomic_DNA"/>
</dbReference>
<dbReference type="Gene3D" id="3.80.10.10">
    <property type="entry name" value="Ribonuclease Inhibitor"/>
    <property type="match status" value="1"/>
</dbReference>
<dbReference type="Pfam" id="PF00560">
    <property type="entry name" value="LRR_1"/>
    <property type="match status" value="2"/>
</dbReference>
<keyword evidence="10" id="KW-0472">Membrane</keyword>
<evidence type="ECO:0000256" key="14">
    <source>
        <dbReference type="SAM" id="MobiDB-lite"/>
    </source>
</evidence>
<organism evidence="16">
    <name type="scientific">Ananas comosus var. bracteatus</name>
    <name type="common">red pineapple</name>
    <dbReference type="NCBI Taxonomy" id="296719"/>
    <lineage>
        <taxon>Eukaryota</taxon>
        <taxon>Viridiplantae</taxon>
        <taxon>Streptophyta</taxon>
        <taxon>Embryophyta</taxon>
        <taxon>Tracheophyta</taxon>
        <taxon>Spermatophyta</taxon>
        <taxon>Magnoliopsida</taxon>
        <taxon>Liliopsida</taxon>
        <taxon>Poales</taxon>
        <taxon>Bromeliaceae</taxon>
        <taxon>Bromelioideae</taxon>
        <taxon>Ananas</taxon>
    </lineage>
</organism>
<evidence type="ECO:0000256" key="3">
    <source>
        <dbReference type="ARBA" id="ARBA00009592"/>
    </source>
</evidence>
<evidence type="ECO:0000256" key="12">
    <source>
        <dbReference type="ARBA" id="ARBA00023180"/>
    </source>
</evidence>
<evidence type="ECO:0000313" key="16">
    <source>
        <dbReference type="EMBL" id="CAD1817000.1"/>
    </source>
</evidence>
<dbReference type="InterPro" id="IPR032675">
    <property type="entry name" value="LRR_dom_sf"/>
</dbReference>
<dbReference type="InterPro" id="IPR001611">
    <property type="entry name" value="Leu-rich_rpt"/>
</dbReference>
<dbReference type="GO" id="GO:0005886">
    <property type="term" value="C:plasma membrane"/>
    <property type="evidence" value="ECO:0007669"/>
    <property type="project" value="UniProtKB-SubCell"/>
</dbReference>